<organism evidence="2 3">
    <name type="scientific">Protopolystoma xenopodis</name>
    <dbReference type="NCBI Taxonomy" id="117903"/>
    <lineage>
        <taxon>Eukaryota</taxon>
        <taxon>Metazoa</taxon>
        <taxon>Spiralia</taxon>
        <taxon>Lophotrochozoa</taxon>
        <taxon>Platyhelminthes</taxon>
        <taxon>Monogenea</taxon>
        <taxon>Polyopisthocotylea</taxon>
        <taxon>Polystomatidea</taxon>
        <taxon>Polystomatidae</taxon>
        <taxon>Protopolystoma</taxon>
    </lineage>
</organism>
<reference evidence="2" key="1">
    <citation type="submission" date="2018-11" db="EMBL/GenBank/DDBJ databases">
        <authorList>
            <consortium name="Pathogen Informatics"/>
        </authorList>
    </citation>
    <scope>NUCLEOTIDE SEQUENCE</scope>
</reference>
<evidence type="ECO:0000256" key="1">
    <source>
        <dbReference type="SAM" id="MobiDB-lite"/>
    </source>
</evidence>
<comment type="caution">
    <text evidence="2">The sequence shown here is derived from an EMBL/GenBank/DDBJ whole genome shotgun (WGS) entry which is preliminary data.</text>
</comment>
<feature type="region of interest" description="Disordered" evidence="1">
    <location>
        <begin position="105"/>
        <end position="137"/>
    </location>
</feature>
<name>A0A3S5ANC5_9PLAT</name>
<gene>
    <name evidence="2" type="ORF">PXEA_LOCUS27215</name>
</gene>
<evidence type="ECO:0000313" key="2">
    <source>
        <dbReference type="EMBL" id="VEL33775.1"/>
    </source>
</evidence>
<keyword evidence="3" id="KW-1185">Reference proteome</keyword>
<sequence>MTSLVQGSHFLLLSLPKVGWVENEPTSPPRGSHQSRIISLPHRLLRKPLPQNSGDMQHIWLSYYELLLPNVVRSCRREGPTHLWHAGSKGEEELDTGVRRTWEEALRQSRRDSTEVGANDEDERARSANVAPLAVAA</sequence>
<evidence type="ECO:0000313" key="3">
    <source>
        <dbReference type="Proteomes" id="UP000784294"/>
    </source>
</evidence>
<accession>A0A3S5ANC5</accession>
<dbReference type="Proteomes" id="UP000784294">
    <property type="component" value="Unassembled WGS sequence"/>
</dbReference>
<protein>
    <submittedName>
        <fullName evidence="2">Uncharacterized protein</fullName>
    </submittedName>
</protein>
<proteinExistence type="predicted"/>
<dbReference type="AlphaFoldDB" id="A0A3S5ANC5"/>
<dbReference type="EMBL" id="CAAALY010246371">
    <property type="protein sequence ID" value="VEL33775.1"/>
    <property type="molecule type" value="Genomic_DNA"/>
</dbReference>
<feature type="compositionally biased region" description="Basic and acidic residues" evidence="1">
    <location>
        <begin position="105"/>
        <end position="114"/>
    </location>
</feature>